<dbReference type="PANTHER" id="PTHR43775">
    <property type="entry name" value="FATTY ACID SYNTHASE"/>
    <property type="match status" value="1"/>
</dbReference>
<dbReference type="Gene3D" id="3.30.70.3290">
    <property type="match status" value="1"/>
</dbReference>
<accession>A0ABS1Q928</accession>
<keyword evidence="1" id="KW-0808">Transferase</keyword>
<dbReference type="InterPro" id="IPR014043">
    <property type="entry name" value="Acyl_transferase_dom"/>
</dbReference>
<evidence type="ECO:0000313" key="6">
    <source>
        <dbReference type="Proteomes" id="UP000621510"/>
    </source>
</evidence>
<dbReference type="InterPro" id="IPR016035">
    <property type="entry name" value="Acyl_Trfase/lysoPLipase"/>
</dbReference>
<proteinExistence type="predicted"/>
<dbReference type="Gene3D" id="3.40.366.10">
    <property type="entry name" value="Malonyl-Coenzyme A Acyl Carrier Protein, domain 2"/>
    <property type="match status" value="1"/>
</dbReference>
<evidence type="ECO:0000256" key="3">
    <source>
        <dbReference type="ARBA" id="ARBA00023315"/>
    </source>
</evidence>
<dbReference type="RefSeq" id="WP_201858889.1">
    <property type="nucleotide sequence ID" value="NZ_JAERRG010000180.1"/>
</dbReference>
<dbReference type="Proteomes" id="UP000621510">
    <property type="component" value="Unassembled WGS sequence"/>
</dbReference>
<evidence type="ECO:0000259" key="4">
    <source>
        <dbReference type="SMART" id="SM00827"/>
    </source>
</evidence>
<dbReference type="InterPro" id="IPR016036">
    <property type="entry name" value="Malonyl_transacylase_ACP-bd"/>
</dbReference>
<dbReference type="GO" id="GO:0016746">
    <property type="term" value="F:acyltransferase activity"/>
    <property type="evidence" value="ECO:0007669"/>
    <property type="project" value="UniProtKB-KW"/>
</dbReference>
<dbReference type="SUPFAM" id="SSF55048">
    <property type="entry name" value="Probable ACP-binding domain of malonyl-CoA ACP transacylase"/>
    <property type="match status" value="1"/>
</dbReference>
<dbReference type="EMBL" id="JAERRG010000180">
    <property type="protein sequence ID" value="MBL1121168.1"/>
    <property type="molecule type" value="Genomic_DNA"/>
</dbReference>
<keyword evidence="6" id="KW-1185">Reference proteome</keyword>
<gene>
    <name evidence="5" type="ORF">JK364_54470</name>
</gene>
<evidence type="ECO:0000256" key="1">
    <source>
        <dbReference type="ARBA" id="ARBA00022679"/>
    </source>
</evidence>
<evidence type="ECO:0000313" key="5">
    <source>
        <dbReference type="EMBL" id="MBL1121168.1"/>
    </source>
</evidence>
<sequence>MATSDRHLADIGSALARHRAALEHRAVVVAADRDTFLAGLDAIATGEPAAHVVGGVVSGEPPSGVVFVFPGQGSQWLGMAAELLDASTVFAESIDQCAQALAPHIEWNLLDVLRETSDGSALERVEVVQPALWAVMVSLAQVWRSLGIEPSAVIGHSQGEIAAACAAGVLSLEDGARLVALRSRLIAQELAGHGGMVSLATSSDQARDLLTGRDDVWIATVNGPTSTVIAGSPAALTDVMAQAEATGIRARAIAVDYASHTPHVERVREQLLQIAAPITPHTGDIP</sequence>
<feature type="domain" description="Malonyl-CoA:ACP transacylase (MAT)" evidence="4">
    <location>
        <begin position="68"/>
        <end position="285"/>
    </location>
</feature>
<dbReference type="InterPro" id="IPR001227">
    <property type="entry name" value="Ac_transferase_dom_sf"/>
</dbReference>
<protein>
    <submittedName>
        <fullName evidence="5">Acyltransferase domain-containing protein</fullName>
    </submittedName>
</protein>
<reference evidence="5 6" key="1">
    <citation type="submission" date="2021-01" db="EMBL/GenBank/DDBJ databases">
        <title>WGS of actinomycetes isolated from Thailand.</title>
        <authorList>
            <person name="Thawai C."/>
        </authorList>
    </citation>
    <scope>NUCLEOTIDE SEQUENCE [LARGE SCALE GENOMIC DNA]</scope>
    <source>
        <strain evidence="5 6">CA3R110</strain>
    </source>
</reference>
<keyword evidence="3 5" id="KW-0012">Acyltransferase</keyword>
<feature type="non-terminal residue" evidence="5">
    <location>
        <position position="286"/>
    </location>
</feature>
<dbReference type="InterPro" id="IPR050091">
    <property type="entry name" value="PKS_NRPS_Biosynth_Enz"/>
</dbReference>
<comment type="caution">
    <text evidence="5">The sequence shown here is derived from an EMBL/GenBank/DDBJ whole genome shotgun (WGS) entry which is preliminary data.</text>
</comment>
<dbReference type="SMART" id="SM00827">
    <property type="entry name" value="PKS_AT"/>
    <property type="match status" value="1"/>
</dbReference>
<evidence type="ECO:0000256" key="2">
    <source>
        <dbReference type="ARBA" id="ARBA00023268"/>
    </source>
</evidence>
<dbReference type="SUPFAM" id="SSF52151">
    <property type="entry name" value="FabD/lysophospholipase-like"/>
    <property type="match status" value="1"/>
</dbReference>
<keyword evidence="2" id="KW-0511">Multifunctional enzyme</keyword>
<dbReference type="PANTHER" id="PTHR43775:SF51">
    <property type="entry name" value="INACTIVE PHENOLPHTHIOCEROL SYNTHESIS POLYKETIDE SYNTHASE TYPE I PKS1-RELATED"/>
    <property type="match status" value="1"/>
</dbReference>
<organism evidence="5 6">
    <name type="scientific">Streptomyces endocoffeicus</name>
    <dbReference type="NCBI Taxonomy" id="2898945"/>
    <lineage>
        <taxon>Bacteria</taxon>
        <taxon>Bacillati</taxon>
        <taxon>Actinomycetota</taxon>
        <taxon>Actinomycetes</taxon>
        <taxon>Kitasatosporales</taxon>
        <taxon>Streptomycetaceae</taxon>
        <taxon>Streptomyces</taxon>
    </lineage>
</organism>
<dbReference type="Pfam" id="PF00698">
    <property type="entry name" value="Acyl_transf_1"/>
    <property type="match status" value="1"/>
</dbReference>
<name>A0ABS1Q928_9ACTN</name>